<proteinExistence type="inferred from homology"/>
<dbReference type="AlphaFoldDB" id="A0A1Q8QIM5"/>
<evidence type="ECO:0000256" key="7">
    <source>
        <dbReference type="SAM" id="Phobius"/>
    </source>
</evidence>
<evidence type="ECO:0000313" key="9">
    <source>
        <dbReference type="Proteomes" id="UP000186102"/>
    </source>
</evidence>
<dbReference type="InterPro" id="IPR006043">
    <property type="entry name" value="NCS2"/>
</dbReference>
<evidence type="ECO:0000256" key="3">
    <source>
        <dbReference type="ARBA" id="ARBA00022448"/>
    </source>
</evidence>
<keyword evidence="5 7" id="KW-1133">Transmembrane helix</keyword>
<dbReference type="Pfam" id="PF00860">
    <property type="entry name" value="Xan_ur_permease"/>
    <property type="match status" value="1"/>
</dbReference>
<keyword evidence="4 7" id="KW-0812">Transmembrane</keyword>
<evidence type="ECO:0000313" key="8">
    <source>
        <dbReference type="EMBL" id="OLN27128.1"/>
    </source>
</evidence>
<comment type="similarity">
    <text evidence="2">Belongs to the nucleobase:cation symporter-2 (NCS2) (TC 2.A.40) family.</text>
</comment>
<keyword evidence="9" id="KW-1185">Reference proteome</keyword>
<name>A0A1Q8QIM5_9FIRM</name>
<dbReference type="STRING" id="1888891.DSOL_4709"/>
<gene>
    <name evidence="8" type="ORF">DSOL_4709</name>
</gene>
<comment type="subcellular location">
    <subcellularLocation>
        <location evidence="1">Membrane</location>
        <topology evidence="1">Multi-pass membrane protein</topology>
    </subcellularLocation>
</comment>
<evidence type="ECO:0000256" key="4">
    <source>
        <dbReference type="ARBA" id="ARBA00022692"/>
    </source>
</evidence>
<organism evidence="8 9">
    <name type="scientific">Desulfosporosinus metallidurans</name>
    <dbReference type="NCBI Taxonomy" id="1888891"/>
    <lineage>
        <taxon>Bacteria</taxon>
        <taxon>Bacillati</taxon>
        <taxon>Bacillota</taxon>
        <taxon>Clostridia</taxon>
        <taxon>Eubacteriales</taxon>
        <taxon>Desulfitobacteriaceae</taxon>
        <taxon>Desulfosporosinus</taxon>
    </lineage>
</organism>
<protein>
    <submittedName>
        <fullName evidence="8">Xanthine permease</fullName>
    </submittedName>
</protein>
<dbReference type="EMBL" id="MLBF01000063">
    <property type="protein sequence ID" value="OLN27128.1"/>
    <property type="molecule type" value="Genomic_DNA"/>
</dbReference>
<reference evidence="8 9" key="1">
    <citation type="submission" date="2016-09" db="EMBL/GenBank/DDBJ databases">
        <title>Complete genome of Desulfosporosinus sp. OL.</title>
        <authorList>
            <person name="Mardanov A."/>
            <person name="Beletsky A."/>
            <person name="Panova A."/>
            <person name="Karnachuk O."/>
            <person name="Ravin N."/>
        </authorList>
    </citation>
    <scope>NUCLEOTIDE SEQUENCE [LARGE SCALE GENOMIC DNA]</scope>
    <source>
        <strain evidence="8 9">OL</strain>
    </source>
</reference>
<evidence type="ECO:0000256" key="1">
    <source>
        <dbReference type="ARBA" id="ARBA00004141"/>
    </source>
</evidence>
<accession>A0A1Q8QIM5</accession>
<evidence type="ECO:0000256" key="6">
    <source>
        <dbReference type="ARBA" id="ARBA00023136"/>
    </source>
</evidence>
<feature type="transmembrane region" description="Helical" evidence="7">
    <location>
        <begin position="97"/>
        <end position="118"/>
    </location>
</feature>
<dbReference type="GO" id="GO:0005886">
    <property type="term" value="C:plasma membrane"/>
    <property type="evidence" value="ECO:0007669"/>
    <property type="project" value="TreeGrafter"/>
</dbReference>
<evidence type="ECO:0000256" key="2">
    <source>
        <dbReference type="ARBA" id="ARBA00008821"/>
    </source>
</evidence>
<dbReference type="PANTHER" id="PTHR42810">
    <property type="entry name" value="PURINE PERMEASE C1399.01C-RELATED"/>
    <property type="match status" value="1"/>
</dbReference>
<sequence length="131" mass="13662">MICFLALSVNNLGSIQAVDELLKPDNMPNRITRGVAVTGLVNVLSGFLGVIGAVNFFFSPGVIIASGVASRFTLIPISLGFLALSFLPKTIAVLGNIPSVVIGSSMIYLMCSQIAGGLQIAMSQKYNLNTG</sequence>
<evidence type="ECO:0000256" key="5">
    <source>
        <dbReference type="ARBA" id="ARBA00022989"/>
    </source>
</evidence>
<comment type="caution">
    <text evidence="8">The sequence shown here is derived from an EMBL/GenBank/DDBJ whole genome shotgun (WGS) entry which is preliminary data.</text>
</comment>
<dbReference type="RefSeq" id="WP_235838963.1">
    <property type="nucleotide sequence ID" value="NZ_MLBF01000063.1"/>
</dbReference>
<dbReference type="Proteomes" id="UP000186102">
    <property type="component" value="Unassembled WGS sequence"/>
</dbReference>
<feature type="transmembrane region" description="Helical" evidence="7">
    <location>
        <begin position="41"/>
        <end position="65"/>
    </location>
</feature>
<feature type="transmembrane region" description="Helical" evidence="7">
    <location>
        <begin position="72"/>
        <end position="91"/>
    </location>
</feature>
<keyword evidence="6 7" id="KW-0472">Membrane</keyword>
<dbReference type="GO" id="GO:0042907">
    <property type="term" value="F:xanthine transmembrane transporter activity"/>
    <property type="evidence" value="ECO:0007669"/>
    <property type="project" value="TreeGrafter"/>
</dbReference>
<keyword evidence="3" id="KW-0813">Transport</keyword>
<dbReference type="PANTHER" id="PTHR42810:SF2">
    <property type="entry name" value="PURINE PERMEASE C1399.01C-RELATED"/>
    <property type="match status" value="1"/>
</dbReference>